<evidence type="ECO:0000256" key="1">
    <source>
        <dbReference type="SAM" id="Phobius"/>
    </source>
</evidence>
<dbReference type="EMBL" id="CP045725">
    <property type="protein sequence ID" value="QGF23675.1"/>
    <property type="molecule type" value="Genomic_DNA"/>
</dbReference>
<feature type="transmembrane region" description="Helical" evidence="1">
    <location>
        <begin position="89"/>
        <end position="107"/>
    </location>
</feature>
<keyword evidence="1" id="KW-1133">Transmembrane helix</keyword>
<feature type="transmembrane region" description="Helical" evidence="1">
    <location>
        <begin position="66"/>
        <end position="83"/>
    </location>
</feature>
<proteinExistence type="predicted"/>
<dbReference type="Pfam" id="PF14256">
    <property type="entry name" value="YwiC"/>
    <property type="match status" value="1"/>
</dbReference>
<feature type="transmembrane region" description="Helical" evidence="1">
    <location>
        <begin position="181"/>
        <end position="201"/>
    </location>
</feature>
<evidence type="ECO:0000313" key="3">
    <source>
        <dbReference type="Proteomes" id="UP000386847"/>
    </source>
</evidence>
<dbReference type="InterPro" id="IPR025576">
    <property type="entry name" value="YwiC"/>
</dbReference>
<dbReference type="KEGG" id="rain:Rai3103_08310"/>
<feature type="transmembrane region" description="Helical" evidence="1">
    <location>
        <begin position="114"/>
        <end position="135"/>
    </location>
</feature>
<keyword evidence="3" id="KW-1185">Reference proteome</keyword>
<evidence type="ECO:0000313" key="2">
    <source>
        <dbReference type="EMBL" id="QGF23675.1"/>
    </source>
</evidence>
<keyword evidence="1" id="KW-0472">Membrane</keyword>
<keyword evidence="1" id="KW-0812">Transmembrane</keyword>
<feature type="transmembrane region" description="Helical" evidence="1">
    <location>
        <begin position="147"/>
        <end position="169"/>
    </location>
</feature>
<evidence type="ECO:0008006" key="4">
    <source>
        <dbReference type="Google" id="ProtNLM"/>
    </source>
</evidence>
<organism evidence="2 3">
    <name type="scientific">Raineyella fluvialis</name>
    <dbReference type="NCBI Taxonomy" id="2662261"/>
    <lineage>
        <taxon>Bacteria</taxon>
        <taxon>Bacillati</taxon>
        <taxon>Actinomycetota</taxon>
        <taxon>Actinomycetes</taxon>
        <taxon>Propionibacteriales</taxon>
        <taxon>Propionibacteriaceae</taxon>
        <taxon>Raineyella</taxon>
    </lineage>
</organism>
<feature type="transmembrane region" description="Helical" evidence="1">
    <location>
        <begin position="30"/>
        <end position="54"/>
    </location>
</feature>
<protein>
    <recommendedName>
        <fullName evidence="4">YwiC-like protein</fullName>
    </recommendedName>
</protein>
<accession>A0A5Q2FG66</accession>
<dbReference type="AlphaFoldDB" id="A0A5Q2FG66"/>
<sequence>MDPQPARRLGDGDHPVAARHLAAVPRRAGAAYAVVLGVFWLVGYFAFHATSLWLKSRRQSRYLRPVVTYACLAGALGILTWWLAGPGLVGWAVPFVPVLAIALVLAARRRERALLGGLLTVAAAALVVLVARFASPLTVLDGWGTAPVARALGLTLVCLGYFGGTVFFVKSMIRERGNAGFLALSVGWHLAATAGAILAVMVGGAHVGWAIFFAATAVRSLVLPLVGPMRDGGLRLTPKQLGLAEAVFSIALVTLALLTA</sequence>
<reference evidence="2 3" key="1">
    <citation type="submission" date="2019-10" db="EMBL/GenBank/DDBJ databases">
        <title>Genomic analysis of Raineyella sp. CBA3103.</title>
        <authorList>
            <person name="Roh S.W."/>
        </authorList>
    </citation>
    <scope>NUCLEOTIDE SEQUENCE [LARGE SCALE GENOMIC DNA]</scope>
    <source>
        <strain evidence="2 3">CBA3103</strain>
    </source>
</reference>
<feature type="transmembrane region" description="Helical" evidence="1">
    <location>
        <begin position="207"/>
        <end position="229"/>
    </location>
</feature>
<gene>
    <name evidence="2" type="ORF">Rai3103_08310</name>
</gene>
<feature type="transmembrane region" description="Helical" evidence="1">
    <location>
        <begin position="241"/>
        <end position="259"/>
    </location>
</feature>
<name>A0A5Q2FG66_9ACTN</name>
<dbReference type="Proteomes" id="UP000386847">
    <property type="component" value="Chromosome"/>
</dbReference>